<protein>
    <submittedName>
        <fullName evidence="1">Uncharacterized protein</fullName>
    </submittedName>
</protein>
<accession>A0A7W9TZJ0</accession>
<sequence>MHAALGRDIDDPNPLRLDRIERMAMSMTFREFEGSEFDFNTMSWKSVDQP</sequence>
<reference evidence="1 2" key="1">
    <citation type="submission" date="2020-08" db="EMBL/GenBank/DDBJ databases">
        <title>Above-ground endophytic microbial communities from plants in different locations in the United States.</title>
        <authorList>
            <person name="Frank C."/>
        </authorList>
    </citation>
    <scope>NUCLEOTIDE SEQUENCE [LARGE SCALE GENOMIC DNA]</scope>
    <source>
        <strain evidence="1 2">WP4_2_2</strain>
    </source>
</reference>
<dbReference type="AlphaFoldDB" id="A0A7W9TZJ0"/>
<evidence type="ECO:0000313" key="2">
    <source>
        <dbReference type="Proteomes" id="UP000571554"/>
    </source>
</evidence>
<proteinExistence type="predicted"/>
<dbReference type="EMBL" id="JACHBW010000008">
    <property type="protein sequence ID" value="MBB6103235.1"/>
    <property type="molecule type" value="Genomic_DNA"/>
</dbReference>
<name>A0A7W9TZJ0_9BURK</name>
<evidence type="ECO:0000313" key="1">
    <source>
        <dbReference type="EMBL" id="MBB6103235.1"/>
    </source>
</evidence>
<dbReference type="Proteomes" id="UP000571554">
    <property type="component" value="Unassembled WGS sequence"/>
</dbReference>
<dbReference type="RefSeq" id="WP_183724748.1">
    <property type="nucleotide sequence ID" value="NZ_JACHBW010000008.1"/>
</dbReference>
<gene>
    <name evidence="1" type="ORF">F4827_003090</name>
</gene>
<keyword evidence="2" id="KW-1185">Reference proteome</keyword>
<organism evidence="1 2">
    <name type="scientific">Paraburkholderia bannensis</name>
    <dbReference type="NCBI Taxonomy" id="765414"/>
    <lineage>
        <taxon>Bacteria</taxon>
        <taxon>Pseudomonadati</taxon>
        <taxon>Pseudomonadota</taxon>
        <taxon>Betaproteobacteria</taxon>
        <taxon>Burkholderiales</taxon>
        <taxon>Burkholderiaceae</taxon>
        <taxon>Paraburkholderia</taxon>
    </lineage>
</organism>
<comment type="caution">
    <text evidence="1">The sequence shown here is derived from an EMBL/GenBank/DDBJ whole genome shotgun (WGS) entry which is preliminary data.</text>
</comment>